<dbReference type="PROSITE" id="PS00092">
    <property type="entry name" value="N6_MTASE"/>
    <property type="match status" value="1"/>
</dbReference>
<evidence type="ECO:0000313" key="4">
    <source>
        <dbReference type="EMBL" id="NVN38330.1"/>
    </source>
</evidence>
<keyword evidence="5" id="KW-0808">Transferase</keyword>
<dbReference type="InterPro" id="IPR029063">
    <property type="entry name" value="SAM-dependent_MTases_sf"/>
</dbReference>
<dbReference type="SUPFAM" id="SSF53335">
    <property type="entry name" value="S-adenosyl-L-methionine-dependent methyltransferases"/>
    <property type="match status" value="1"/>
</dbReference>
<name>A0A2V4R142_9PROT</name>
<comment type="caution">
    <text evidence="5">The sequence shown here is derived from an EMBL/GenBank/DDBJ whole genome shotgun (WGS) entry which is preliminary data.</text>
</comment>
<evidence type="ECO:0000313" key="6">
    <source>
        <dbReference type="Proteomes" id="UP000247371"/>
    </source>
</evidence>
<sequence length="152" mass="15884">MTLCEPSAGEGALVDALLETPAASIMAVEKNAGRAALLAERYAGNPRVSARRGDWLDPDTARYDRIVMNPPYSSGQWIRNLLVAWERLAPGGRLVALVPNGPGAGPAGLKARAETLIRGAALVEDVPVGAFKAAGTMISTRIVVLDKPDGLA</sequence>
<keyword evidence="1 5" id="KW-0489">Methyltransferase</keyword>
<feature type="domain" description="Methyltransferase small" evidence="3">
    <location>
        <begin position="8"/>
        <end position="96"/>
    </location>
</feature>
<reference evidence="4 7" key="2">
    <citation type="submission" date="2020-06" db="EMBL/GenBank/DDBJ databases">
        <title>Description of novel acetic acid bacteria.</title>
        <authorList>
            <person name="Sombolestani A."/>
        </authorList>
    </citation>
    <scope>NUCLEOTIDE SEQUENCE [LARGE SCALE GENOMIC DNA]</scope>
    <source>
        <strain evidence="4 7">LMG 25</strain>
    </source>
</reference>
<gene>
    <name evidence="5" type="ORF">CFR76_14955</name>
    <name evidence="4" type="ORF">HUK81_15650</name>
</gene>
<evidence type="ECO:0000259" key="3">
    <source>
        <dbReference type="Pfam" id="PF05175"/>
    </source>
</evidence>
<reference evidence="5 6" key="1">
    <citation type="submission" date="2017-07" db="EMBL/GenBank/DDBJ databases">
        <title>A draft genome sequence of Komagataeibacter swingsii LMG 22125.</title>
        <authorList>
            <person name="Skraban J."/>
            <person name="Cleenwerck I."/>
            <person name="Vandamme P."/>
            <person name="Trcek J."/>
        </authorList>
    </citation>
    <scope>NUCLEOTIDE SEQUENCE [LARGE SCALE GENOMIC DNA]</scope>
    <source>
        <strain evidence="5 6">LMG 22125</strain>
    </source>
</reference>
<dbReference type="RefSeq" id="WP_025440210.1">
    <property type="nucleotide sequence ID" value="NZ_JABXXS010000055.1"/>
</dbReference>
<evidence type="ECO:0000313" key="5">
    <source>
        <dbReference type="EMBL" id="PYD68473.1"/>
    </source>
</evidence>
<protein>
    <submittedName>
        <fullName evidence="4 5">SAM-dependent methyltransferase</fullName>
    </submittedName>
</protein>
<dbReference type="InterPro" id="IPR007848">
    <property type="entry name" value="Small_mtfrase_dom"/>
</dbReference>
<evidence type="ECO:0000313" key="7">
    <source>
        <dbReference type="Proteomes" id="UP000522590"/>
    </source>
</evidence>
<keyword evidence="2" id="KW-0949">S-adenosyl-L-methionine</keyword>
<keyword evidence="6" id="KW-1185">Reference proteome</keyword>
<dbReference type="AlphaFoldDB" id="A0A2V4R142"/>
<dbReference type="EMBL" id="JABXXS010000055">
    <property type="protein sequence ID" value="NVN38330.1"/>
    <property type="molecule type" value="Genomic_DNA"/>
</dbReference>
<proteinExistence type="predicted"/>
<dbReference type="GO" id="GO:0003676">
    <property type="term" value="F:nucleic acid binding"/>
    <property type="evidence" value="ECO:0007669"/>
    <property type="project" value="InterPro"/>
</dbReference>
<dbReference type="GO" id="GO:0008168">
    <property type="term" value="F:methyltransferase activity"/>
    <property type="evidence" value="ECO:0007669"/>
    <property type="project" value="UniProtKB-KW"/>
</dbReference>
<accession>A0A2V4R142</accession>
<dbReference type="EMBL" id="NKUB01000032">
    <property type="protein sequence ID" value="PYD68473.1"/>
    <property type="molecule type" value="Genomic_DNA"/>
</dbReference>
<dbReference type="Proteomes" id="UP000247371">
    <property type="component" value="Unassembled WGS sequence"/>
</dbReference>
<evidence type="ECO:0000256" key="1">
    <source>
        <dbReference type="ARBA" id="ARBA00022603"/>
    </source>
</evidence>
<dbReference type="Gene3D" id="3.40.50.150">
    <property type="entry name" value="Vaccinia Virus protein VP39"/>
    <property type="match status" value="1"/>
</dbReference>
<dbReference type="InterPro" id="IPR002052">
    <property type="entry name" value="DNA_methylase_N6_adenine_CS"/>
</dbReference>
<dbReference type="PRINTS" id="PR00507">
    <property type="entry name" value="N12N6MTFRASE"/>
</dbReference>
<evidence type="ECO:0000256" key="2">
    <source>
        <dbReference type="ARBA" id="ARBA00022691"/>
    </source>
</evidence>
<dbReference type="CDD" id="cd02440">
    <property type="entry name" value="AdoMet_MTases"/>
    <property type="match status" value="1"/>
</dbReference>
<organism evidence="5 6">
    <name type="scientific">Komagataeibacter swingsii</name>
    <dbReference type="NCBI Taxonomy" id="215220"/>
    <lineage>
        <taxon>Bacteria</taxon>
        <taxon>Pseudomonadati</taxon>
        <taxon>Pseudomonadota</taxon>
        <taxon>Alphaproteobacteria</taxon>
        <taxon>Acetobacterales</taxon>
        <taxon>Acetobacteraceae</taxon>
        <taxon>Komagataeibacter</taxon>
    </lineage>
</organism>
<dbReference type="Proteomes" id="UP000522590">
    <property type="component" value="Unassembled WGS sequence"/>
</dbReference>
<dbReference type="GO" id="GO:0032259">
    <property type="term" value="P:methylation"/>
    <property type="evidence" value="ECO:0007669"/>
    <property type="project" value="UniProtKB-KW"/>
</dbReference>
<dbReference type="Pfam" id="PF05175">
    <property type="entry name" value="MTS"/>
    <property type="match status" value="1"/>
</dbReference>